<dbReference type="PANTHER" id="PTHR31793">
    <property type="entry name" value="4-HYDROXYBENZOYL-COA THIOESTERASE FAMILY MEMBER"/>
    <property type="match status" value="1"/>
</dbReference>
<evidence type="ECO:0000313" key="3">
    <source>
        <dbReference type="EMBL" id="TQF68711.1"/>
    </source>
</evidence>
<feature type="domain" description="Acyl-ACP thioesterase-like C-terminal" evidence="2">
    <location>
        <begin position="161"/>
        <end position="227"/>
    </location>
</feature>
<evidence type="ECO:0000259" key="2">
    <source>
        <dbReference type="Pfam" id="PF20791"/>
    </source>
</evidence>
<dbReference type="OrthoDB" id="5242854at2"/>
<proteinExistence type="predicted"/>
<dbReference type="GO" id="GO:0006633">
    <property type="term" value="P:fatty acid biosynthetic process"/>
    <property type="evidence" value="ECO:0007669"/>
    <property type="project" value="InterPro"/>
</dbReference>
<protein>
    <recommendedName>
        <fullName evidence="5">Acyl-ACP thioesterase</fullName>
    </recommendedName>
</protein>
<gene>
    <name evidence="3" type="ORF">FK531_12965</name>
</gene>
<reference evidence="3 4" key="1">
    <citation type="submission" date="2019-06" db="EMBL/GenBank/DDBJ databases">
        <title>Rhodococcus spaelei sp. nov., isolated from a cave.</title>
        <authorList>
            <person name="Lee S.D."/>
        </authorList>
    </citation>
    <scope>NUCLEOTIDE SEQUENCE [LARGE SCALE GENOMIC DNA]</scope>
    <source>
        <strain evidence="3 4">C9-5</strain>
    </source>
</reference>
<comment type="caution">
    <text evidence="3">The sequence shown here is derived from an EMBL/GenBank/DDBJ whole genome shotgun (WGS) entry which is preliminary data.</text>
</comment>
<dbReference type="EMBL" id="VIGH01000005">
    <property type="protein sequence ID" value="TQF68711.1"/>
    <property type="molecule type" value="Genomic_DNA"/>
</dbReference>
<name>A0A541B8R8_9NOCA</name>
<dbReference type="Pfam" id="PF01643">
    <property type="entry name" value="Acyl-ACP_TE"/>
    <property type="match status" value="1"/>
</dbReference>
<dbReference type="Proteomes" id="UP000316256">
    <property type="component" value="Unassembled WGS sequence"/>
</dbReference>
<dbReference type="SUPFAM" id="SSF54637">
    <property type="entry name" value="Thioesterase/thiol ester dehydrase-isomerase"/>
    <property type="match status" value="2"/>
</dbReference>
<keyword evidence="4" id="KW-1185">Reference proteome</keyword>
<organism evidence="3 4">
    <name type="scientific">Rhodococcus spelaei</name>
    <dbReference type="NCBI Taxonomy" id="2546320"/>
    <lineage>
        <taxon>Bacteria</taxon>
        <taxon>Bacillati</taxon>
        <taxon>Actinomycetota</taxon>
        <taxon>Actinomycetes</taxon>
        <taxon>Mycobacteriales</taxon>
        <taxon>Nocardiaceae</taxon>
        <taxon>Rhodococcus</taxon>
    </lineage>
</organism>
<dbReference type="GO" id="GO:0047617">
    <property type="term" value="F:fatty acyl-CoA hydrolase activity"/>
    <property type="evidence" value="ECO:0007669"/>
    <property type="project" value="TreeGrafter"/>
</dbReference>
<feature type="domain" description="Acyl-ACP thioesterase N-terminal hotdog" evidence="1">
    <location>
        <begin position="22"/>
        <end position="135"/>
    </location>
</feature>
<dbReference type="Pfam" id="PF20791">
    <property type="entry name" value="Acyl-ACP_TE_C"/>
    <property type="match status" value="1"/>
</dbReference>
<dbReference type="AlphaFoldDB" id="A0A541B8R8"/>
<accession>A0A541B8R8</accession>
<evidence type="ECO:0000259" key="1">
    <source>
        <dbReference type="Pfam" id="PF01643"/>
    </source>
</evidence>
<dbReference type="InterPro" id="IPR029069">
    <property type="entry name" value="HotDog_dom_sf"/>
</dbReference>
<dbReference type="PANTHER" id="PTHR31793:SF24">
    <property type="entry name" value="LONG-CHAIN ACYL-COA THIOESTERASE FADM"/>
    <property type="match status" value="1"/>
</dbReference>
<dbReference type="InterPro" id="IPR049427">
    <property type="entry name" value="Acyl-ACP_TE_C"/>
</dbReference>
<dbReference type="CDD" id="cd00586">
    <property type="entry name" value="4HBT"/>
    <property type="match status" value="2"/>
</dbReference>
<sequence>MDFDQPLAAPPGDGFGFSVSRPVRTGDVDPDNRLRLDGIARYLQDIASDNLDAAELADSDPVWIVRRSVIDVVRPALWPDRVHLHRWCSALSTRWSSMRVRFTSDKGALIETEGFWININPDTGMPTRISDQTMELLARSTDEHRLKWRPWLGDPAPEPDGTDTAFPLRATDIDPLQHVNNAAYLHAVEEHLVGRSDLLEQPHRVVIEYRAPIRAGEHLTIRRRDDERSVILWFLVDDAVRAVARVSGVHY</sequence>
<dbReference type="Gene3D" id="3.10.129.10">
    <property type="entry name" value="Hotdog Thioesterase"/>
    <property type="match status" value="1"/>
</dbReference>
<evidence type="ECO:0000313" key="4">
    <source>
        <dbReference type="Proteomes" id="UP000316256"/>
    </source>
</evidence>
<dbReference type="RefSeq" id="WP_142099930.1">
    <property type="nucleotide sequence ID" value="NZ_VIGH01000005.1"/>
</dbReference>
<evidence type="ECO:0008006" key="5">
    <source>
        <dbReference type="Google" id="ProtNLM"/>
    </source>
</evidence>
<dbReference type="InterPro" id="IPR002864">
    <property type="entry name" value="Acyl-ACP_thioesterase_NHD"/>
</dbReference>
<dbReference type="InterPro" id="IPR050563">
    <property type="entry name" value="4-hydroxybenzoyl-CoA_TE"/>
</dbReference>